<protein>
    <recommendedName>
        <fullName evidence="3">Asparagine synthetase domain-containing protein</fullName>
    </recommendedName>
</protein>
<organism evidence="1 2">
    <name type="scientific">Bradyrhizobium xenonodulans</name>
    <dbReference type="NCBI Taxonomy" id="2736875"/>
    <lineage>
        <taxon>Bacteria</taxon>
        <taxon>Pseudomonadati</taxon>
        <taxon>Pseudomonadota</taxon>
        <taxon>Alphaproteobacteria</taxon>
        <taxon>Hyphomicrobiales</taxon>
        <taxon>Nitrobacteraceae</taxon>
        <taxon>Bradyrhizobium</taxon>
    </lineage>
</organism>
<dbReference type="Gene3D" id="3.40.50.620">
    <property type="entry name" value="HUPs"/>
    <property type="match status" value="1"/>
</dbReference>
<dbReference type="RefSeq" id="WP_270163371.1">
    <property type="nucleotide sequence ID" value="NZ_CP089391.1"/>
</dbReference>
<evidence type="ECO:0008006" key="3">
    <source>
        <dbReference type="Google" id="ProtNLM"/>
    </source>
</evidence>
<dbReference type="InterPro" id="IPR014729">
    <property type="entry name" value="Rossmann-like_a/b/a_fold"/>
</dbReference>
<dbReference type="EMBL" id="CP089391">
    <property type="protein sequence ID" value="WBL78089.1"/>
    <property type="molecule type" value="Genomic_DNA"/>
</dbReference>
<dbReference type="Proteomes" id="UP001179614">
    <property type="component" value="Chromosome"/>
</dbReference>
<sequence length="528" mass="58130">MLKACLRIRDLELFDPVANGSSISIGDSYIHPFHHQSLESFLLKTSEQWFVVTRERLRSEAHLSAPIAVAANVSADHFRQCYQESLNWPLDFIIVEAARSGGRLRVRAGQLGSLPIYFTVEERIRSVTLSWDFADFLRESRALDTEVIAHHLAMRTFYSARQACLGVNLLTVGASLYVDTSDTLFDCGPRRSLPDAHAGLTTTDAIREFHQLLHEVVVSRPTNCGASAVELSGGMDSASVAIAVGEGVGSLTCGGILLGDESSPNQTDRRNSIVAALNCRDYAIEMNAHMPAIDLNLDLIHHLPLVSEYYLEAFDALWGRFRDAGCEIIWSGIGGDELFFRYSGEDGEARSPSSRCFDIAVGHAEALLTRRGLDAARSSFLFSAPPGVIASTTLIGKLCHARPLAMRGLWPVTPLGDPRLINFSATLPLELRANKQMLRLCMRVRNGLEMFPRDYKKESFELVLPRAISARADSLACQLKSCALADLGLVSPDSVMTLLNKVIATREFSATSALVRFLWAERFARQLG</sequence>
<gene>
    <name evidence="1" type="ORF">I3J27_34930</name>
</gene>
<keyword evidence="2" id="KW-1185">Reference proteome</keyword>
<evidence type="ECO:0000313" key="2">
    <source>
        <dbReference type="Proteomes" id="UP001179614"/>
    </source>
</evidence>
<evidence type="ECO:0000313" key="1">
    <source>
        <dbReference type="EMBL" id="WBL78089.1"/>
    </source>
</evidence>
<dbReference type="SUPFAM" id="SSF52402">
    <property type="entry name" value="Adenine nucleotide alpha hydrolases-like"/>
    <property type="match status" value="1"/>
</dbReference>
<accession>A0ABY7MIT6</accession>
<proteinExistence type="predicted"/>
<reference evidence="1" key="1">
    <citation type="submission" date="2021-12" db="EMBL/GenBank/DDBJ databases">
        <title>Bradyrhizobium xenonodulans sp. nov.</title>
        <authorList>
            <person name="Claassens R."/>
            <person name="Venter S.N."/>
            <person name="Beukes C.W."/>
            <person name="Stepkowski T."/>
            <person name="Steenkamp E.T."/>
        </authorList>
    </citation>
    <scope>NUCLEOTIDE SEQUENCE</scope>
    <source>
        <strain evidence="1">14AB</strain>
    </source>
</reference>
<name>A0ABY7MIT6_9BRAD</name>